<gene>
    <name evidence="1" type="ORF">HMPREF0388_0275</name>
</gene>
<evidence type="ECO:0000313" key="2">
    <source>
        <dbReference type="Proteomes" id="UP000005573"/>
    </source>
</evidence>
<dbReference type="EMBL" id="AEPY01000002">
    <property type="protein sequence ID" value="EFU80843.1"/>
    <property type="molecule type" value="Genomic_DNA"/>
</dbReference>
<dbReference type="AlphaFoldDB" id="E6LWN8"/>
<organism evidence="1 2">
    <name type="scientific">Mobiluncus curtisii ATCC 51333</name>
    <dbReference type="NCBI Taxonomy" id="887326"/>
    <lineage>
        <taxon>Bacteria</taxon>
        <taxon>Bacillati</taxon>
        <taxon>Actinomycetota</taxon>
        <taxon>Actinomycetes</taxon>
        <taxon>Actinomycetales</taxon>
        <taxon>Actinomycetaceae</taxon>
        <taxon>Mobiluncus</taxon>
    </lineage>
</organism>
<name>E6LWN8_9ACTO</name>
<evidence type="ECO:0000313" key="1">
    <source>
        <dbReference type="EMBL" id="EFU80843.1"/>
    </source>
</evidence>
<accession>E6LWN8</accession>
<dbReference type="Proteomes" id="UP000005573">
    <property type="component" value="Unassembled WGS sequence"/>
</dbReference>
<protein>
    <submittedName>
        <fullName evidence="1">Uncharacterized protein</fullName>
    </submittedName>
</protein>
<dbReference type="HOGENOM" id="CLU_2155481_0_0_11"/>
<sequence>MCYSLPHKSESVTRYAVGAESDTVADTAADTLAENGEYFGFTRKNPRITQFFRSLLPGTLAGVSEKSPGFMRCLPGFRAFRVNGGHFSTGKFSVCAGQGVFWEFVDWGKTR</sequence>
<comment type="caution">
    <text evidence="1">The sequence shown here is derived from an EMBL/GenBank/DDBJ whole genome shotgun (WGS) entry which is preliminary data.</text>
</comment>
<reference evidence="1 2" key="1">
    <citation type="submission" date="2010-12" db="EMBL/GenBank/DDBJ databases">
        <authorList>
            <person name="Muzny D."/>
            <person name="Qin X."/>
            <person name="Deng J."/>
            <person name="Jiang H."/>
            <person name="Liu Y."/>
            <person name="Qu J."/>
            <person name="Song X.-Z."/>
            <person name="Zhang L."/>
            <person name="Thornton R."/>
            <person name="Coyle M."/>
            <person name="Francisco L."/>
            <person name="Jackson L."/>
            <person name="Javaid M."/>
            <person name="Korchina V."/>
            <person name="Kovar C."/>
            <person name="Mata R."/>
            <person name="Mathew T."/>
            <person name="Ngo R."/>
            <person name="Nguyen L."/>
            <person name="Nguyen N."/>
            <person name="Okwuonu G."/>
            <person name="Ongeri F."/>
            <person name="Pham C."/>
            <person name="Simmons D."/>
            <person name="Wilczek-Boney K."/>
            <person name="Hale W."/>
            <person name="Jakkamsetti A."/>
            <person name="Pham P."/>
            <person name="Ruth R."/>
            <person name="San Lucas F."/>
            <person name="Warren J."/>
            <person name="Zhang J."/>
            <person name="Zhao Z."/>
            <person name="Zhou C."/>
            <person name="Zhu D."/>
            <person name="Lee S."/>
            <person name="Bess C."/>
            <person name="Blankenburg K."/>
            <person name="Forbes L."/>
            <person name="Fu Q."/>
            <person name="Gubbala S."/>
            <person name="Hirani K."/>
            <person name="Jayaseelan J.C."/>
            <person name="Lara F."/>
            <person name="Munidasa M."/>
            <person name="Palculict T."/>
            <person name="Patil S."/>
            <person name="Pu L.-L."/>
            <person name="Saada N."/>
            <person name="Tang L."/>
            <person name="Weissenberger G."/>
            <person name="Zhu Y."/>
            <person name="Hemphill L."/>
            <person name="Shang Y."/>
            <person name="Youmans B."/>
            <person name="Ayvaz T."/>
            <person name="Ross M."/>
            <person name="Santibanez J."/>
            <person name="Aqrawi P."/>
            <person name="Gross S."/>
            <person name="Joshi V."/>
            <person name="Fowler G."/>
            <person name="Nazareth L."/>
            <person name="Reid J."/>
            <person name="Worley K."/>
            <person name="Petrosino J."/>
            <person name="Highlander S."/>
            <person name="Gibbs R."/>
        </authorList>
    </citation>
    <scope>NUCLEOTIDE SEQUENCE [LARGE SCALE GENOMIC DNA]</scope>
    <source>
        <strain evidence="1 2">ATCC 51333</strain>
    </source>
</reference>
<proteinExistence type="predicted"/>